<dbReference type="SUPFAM" id="SSF82549">
    <property type="entry name" value="DAK1/DegV-like"/>
    <property type="match status" value="1"/>
</dbReference>
<dbReference type="Proteomes" id="UP000051931">
    <property type="component" value="Unassembled WGS sequence"/>
</dbReference>
<dbReference type="PATRIC" id="fig|1122152.4.peg.497"/>
<sequence length="281" mass="31083">MSKIKIITDSSVQLSPEEIERHQITVIPLSITIDDKTYVDGKDITRKNFIQKMDEASELPKTSQPPVGLFVEKLKELASDGSEILGIFMAKALSGTVDAARQAAEMLPDLPITIIDSGFTDRAMGYEVLAAAEDSEKGLELSKILAHLEEVKNKMHLEMMVPNLDNIIKGGRLGPLAGRVATLLNIRIHLQMKPDDLAIKGKGRGKRFTKKFDDDLVEQLSQMPNVKKVGISYVDTPDDMEALAKRFKEVNPNLEILIQETSPIIITHAGHGAYAVMFYSE</sequence>
<dbReference type="RefSeq" id="WP_027825554.1">
    <property type="nucleotide sequence ID" value="NZ_AZFB01000002.1"/>
</dbReference>
<name>A0A0R1S382_9LACO</name>
<accession>A0A0R1S382</accession>
<dbReference type="InterPro" id="IPR043168">
    <property type="entry name" value="DegV_C"/>
</dbReference>
<dbReference type="OrthoDB" id="5429275at2"/>
<dbReference type="PANTHER" id="PTHR33434:SF8">
    <property type="entry name" value="DEGV DOMAIN-CONTAINING PROTEIN SPR1019"/>
    <property type="match status" value="1"/>
</dbReference>
<organism evidence="2 3">
    <name type="scientific">Lactobacillus psittaci DSM 15354</name>
    <dbReference type="NCBI Taxonomy" id="1122152"/>
    <lineage>
        <taxon>Bacteria</taxon>
        <taxon>Bacillati</taxon>
        <taxon>Bacillota</taxon>
        <taxon>Bacilli</taxon>
        <taxon>Lactobacillales</taxon>
        <taxon>Lactobacillaceae</taxon>
        <taxon>Lactobacillus</taxon>
    </lineage>
</organism>
<dbReference type="AlphaFoldDB" id="A0A0R1S382"/>
<keyword evidence="3" id="KW-1185">Reference proteome</keyword>
<proteinExistence type="predicted"/>
<dbReference type="PANTHER" id="PTHR33434">
    <property type="entry name" value="DEGV DOMAIN-CONTAINING PROTEIN DR_1986-RELATED"/>
    <property type="match status" value="1"/>
</dbReference>
<protein>
    <submittedName>
        <fullName evidence="2">DegV</fullName>
    </submittedName>
</protein>
<comment type="caution">
    <text evidence="2">The sequence shown here is derived from an EMBL/GenBank/DDBJ whole genome shotgun (WGS) entry which is preliminary data.</text>
</comment>
<dbReference type="STRING" id="1122152.GCA_000425905_00255"/>
<dbReference type="Pfam" id="PF02645">
    <property type="entry name" value="DegV"/>
    <property type="match status" value="1"/>
</dbReference>
<evidence type="ECO:0000313" key="3">
    <source>
        <dbReference type="Proteomes" id="UP000051931"/>
    </source>
</evidence>
<dbReference type="Gene3D" id="3.40.50.10170">
    <property type="match status" value="1"/>
</dbReference>
<keyword evidence="1" id="KW-0446">Lipid-binding</keyword>
<dbReference type="Gene3D" id="3.30.1180.10">
    <property type="match status" value="1"/>
</dbReference>
<gene>
    <name evidence="2" type="ORF">FC23_GL000489</name>
</gene>
<evidence type="ECO:0000313" key="2">
    <source>
        <dbReference type="EMBL" id="KRL63581.1"/>
    </source>
</evidence>
<dbReference type="eggNOG" id="COG1307">
    <property type="taxonomic scope" value="Bacteria"/>
</dbReference>
<dbReference type="EMBL" id="AZFB01000002">
    <property type="protein sequence ID" value="KRL63581.1"/>
    <property type="molecule type" value="Genomic_DNA"/>
</dbReference>
<reference evidence="2 3" key="1">
    <citation type="journal article" date="2015" name="Genome Announc.">
        <title>Expanding the biotechnology potential of lactobacilli through comparative genomics of 213 strains and associated genera.</title>
        <authorList>
            <person name="Sun Z."/>
            <person name="Harris H.M."/>
            <person name="McCann A."/>
            <person name="Guo C."/>
            <person name="Argimon S."/>
            <person name="Zhang W."/>
            <person name="Yang X."/>
            <person name="Jeffery I.B."/>
            <person name="Cooney J.C."/>
            <person name="Kagawa T.F."/>
            <person name="Liu W."/>
            <person name="Song Y."/>
            <person name="Salvetti E."/>
            <person name="Wrobel A."/>
            <person name="Rasinkangas P."/>
            <person name="Parkhill J."/>
            <person name="Rea M.C."/>
            <person name="O'Sullivan O."/>
            <person name="Ritari J."/>
            <person name="Douillard F.P."/>
            <person name="Paul Ross R."/>
            <person name="Yang R."/>
            <person name="Briner A.E."/>
            <person name="Felis G.E."/>
            <person name="de Vos W.M."/>
            <person name="Barrangou R."/>
            <person name="Klaenhammer T.R."/>
            <person name="Caufield P.W."/>
            <person name="Cui Y."/>
            <person name="Zhang H."/>
            <person name="O'Toole P.W."/>
        </authorList>
    </citation>
    <scope>NUCLEOTIDE SEQUENCE [LARGE SCALE GENOMIC DNA]</scope>
    <source>
        <strain evidence="2 3">DSM 15354</strain>
    </source>
</reference>
<dbReference type="InterPro" id="IPR050270">
    <property type="entry name" value="DegV_domain_contain"/>
</dbReference>
<dbReference type="InterPro" id="IPR003797">
    <property type="entry name" value="DegV"/>
</dbReference>
<dbReference type="NCBIfam" id="TIGR00762">
    <property type="entry name" value="DegV"/>
    <property type="match status" value="1"/>
</dbReference>
<dbReference type="PROSITE" id="PS51482">
    <property type="entry name" value="DEGV"/>
    <property type="match status" value="1"/>
</dbReference>
<evidence type="ECO:0000256" key="1">
    <source>
        <dbReference type="ARBA" id="ARBA00023121"/>
    </source>
</evidence>
<dbReference type="GO" id="GO:0008289">
    <property type="term" value="F:lipid binding"/>
    <property type="evidence" value="ECO:0007669"/>
    <property type="project" value="UniProtKB-KW"/>
</dbReference>